<protein>
    <submittedName>
        <fullName evidence="1">Uncharacterized protein</fullName>
    </submittedName>
</protein>
<dbReference type="EMBL" id="JYDU01000053">
    <property type="protein sequence ID" value="KRX95672.1"/>
    <property type="molecule type" value="Genomic_DNA"/>
</dbReference>
<evidence type="ECO:0000313" key="2">
    <source>
        <dbReference type="Proteomes" id="UP000054815"/>
    </source>
</evidence>
<evidence type="ECO:0000313" key="1">
    <source>
        <dbReference type="EMBL" id="KRX95672.1"/>
    </source>
</evidence>
<comment type="caution">
    <text evidence="1">The sequence shown here is derived from an EMBL/GenBank/DDBJ whole genome shotgun (WGS) entry which is preliminary data.</text>
</comment>
<reference evidence="1 2" key="1">
    <citation type="submission" date="2015-01" db="EMBL/GenBank/DDBJ databases">
        <title>Evolution of Trichinella species and genotypes.</title>
        <authorList>
            <person name="Korhonen P.K."/>
            <person name="Edoardo P."/>
            <person name="Giuseppe L.R."/>
            <person name="Gasser R.B."/>
        </authorList>
    </citation>
    <scope>NUCLEOTIDE SEQUENCE [LARGE SCALE GENOMIC DNA]</scope>
    <source>
        <strain evidence="1">ISS141</strain>
    </source>
</reference>
<feature type="non-terminal residue" evidence="1">
    <location>
        <position position="1"/>
    </location>
</feature>
<proteinExistence type="predicted"/>
<name>A0A0V0Y5Y4_TRIPS</name>
<dbReference type="Proteomes" id="UP000054815">
    <property type="component" value="Unassembled WGS sequence"/>
</dbReference>
<sequence length="117" mass="13598">LPSTFHTFPCYQFTAIEHYAVVDHYVWKEPRINSKILTFINFMINLQHHMQMNGYSSFSTCSLIMMNKCQNKAETTFISVSVVNVERVNVARLLNVEPLNQPVPVEIKHPQNSSRQK</sequence>
<organism evidence="1 2">
    <name type="scientific">Trichinella pseudospiralis</name>
    <name type="common">Parasitic roundworm</name>
    <dbReference type="NCBI Taxonomy" id="6337"/>
    <lineage>
        <taxon>Eukaryota</taxon>
        <taxon>Metazoa</taxon>
        <taxon>Ecdysozoa</taxon>
        <taxon>Nematoda</taxon>
        <taxon>Enoplea</taxon>
        <taxon>Dorylaimia</taxon>
        <taxon>Trichinellida</taxon>
        <taxon>Trichinellidae</taxon>
        <taxon>Trichinella</taxon>
    </lineage>
</organism>
<accession>A0A0V0Y5Y4</accession>
<feature type="non-terminal residue" evidence="1">
    <location>
        <position position="117"/>
    </location>
</feature>
<gene>
    <name evidence="1" type="ORF">T4E_5630</name>
</gene>
<dbReference type="AlphaFoldDB" id="A0A0V0Y5Y4"/>